<keyword evidence="1" id="KW-0547">Nucleotide-binding</keyword>
<evidence type="ECO:0000313" key="5">
    <source>
        <dbReference type="EMBL" id="RDB27522.1"/>
    </source>
</evidence>
<evidence type="ECO:0000259" key="4">
    <source>
        <dbReference type="PROSITE" id="PS50011"/>
    </source>
</evidence>
<dbReference type="InterPro" id="IPR008271">
    <property type="entry name" value="Ser/Thr_kinase_AS"/>
</dbReference>
<protein>
    <submittedName>
        <fullName evidence="5">Serine/threonine-protein kinase STY8</fullName>
    </submittedName>
</protein>
<reference evidence="5" key="1">
    <citation type="submission" date="2018-04" db="EMBL/GenBank/DDBJ databases">
        <title>Whole genome sequencing of Hypsizygus marmoreus.</title>
        <authorList>
            <person name="Choi I.-G."/>
            <person name="Min B."/>
            <person name="Kim J.-G."/>
            <person name="Kim S."/>
            <person name="Oh Y.-L."/>
            <person name="Kong W.-S."/>
            <person name="Park H."/>
            <person name="Jeong J."/>
            <person name="Song E.-S."/>
        </authorList>
    </citation>
    <scope>NUCLEOTIDE SEQUENCE [LARGE SCALE GENOMIC DNA]</scope>
    <source>
        <strain evidence="5">51987-8</strain>
    </source>
</reference>
<feature type="compositionally biased region" description="Low complexity" evidence="3">
    <location>
        <begin position="318"/>
        <end position="328"/>
    </location>
</feature>
<dbReference type="PROSITE" id="PS50011">
    <property type="entry name" value="PROTEIN_KINASE_DOM"/>
    <property type="match status" value="1"/>
</dbReference>
<sequence>MPPALPTGSGTLFFDSRRITDAHYDSRDRGQIATEGISPRAETLARYFEQERQPRLQLATTDMPHGSAAASLERECPPLRTQADESAYFTSPSHSDASAAVSTRIPIVLSPIPRLPAPPYERLKTVESDHDRGRSLGPSAHNRRGTSLSRPDTTRSLPTPTTAILSPSSDENESHGRKRNSASGPRHPRDVSRPRPVITLPFPEPLPDVPPLPIPTPSLEVDRSRSSASHPIHRRDASRTHPSTSLSLQELPADARPPLSGDSTSRRSPIPASAYRGGVSRTRPGATLQSSDKPPFSPPLPPTAQISGPGALIPTMQASVSVSSGSTSRGRKTAQASQSNKSTQRDKPSNLPLPTRSMSRPRPFLLPPKGADAKATFVNGIGEHSQSPDRSHFGTDHPFLQSRPATPESSHLPDPYPFLTDRPATPTPLSPANIIDHESGRRSARGFRHSMTPRPGAGESLHRLVLSPTRVQQLQTSVENKKPVVNNEKLFTVLTEDEDGPLSPVHHNALEHNRRLLRTPRQSEAIRHADSPVPQPFASPALSSLFPNTEDMDSFVLSSAMAVQSSSVARPSTGGIARQIISICTYLMDVFRDLNKYKQFLSYRDEAAQSVLNFMQTLLDYAQLEERFRTIFFVALLRLSRKADLYPQCFTLTDVIREGEYPISDGHFGEVYRGYFRGIVVALKLIKTYADSTPVAFRAFSREGVLWGQLSHINVLPFYGIYRLGDSRNRIGLVSPWMENGNVNEFLRKNPDADRRLLVSDVASGMLYLHQNGVIHGDFKGSNILVTDSKRACLADFGLSVVTDVHGLKTPSLSSANPEGGTVRFQAPELIDPEFEHPRSMASDVYAFSLVCYEIFTGDHPFPDVKSDHAVLLKVSRGERPAKPLGLHYLDRGLTDRMWRLMEDCWEHIPDLRPPASEIVERLQRGPSVDPREEGGWGDLSPSRFRVSHGLGHSEQQDLSVEETLRVLETSGISLFQL</sequence>
<organism evidence="5 6">
    <name type="scientific">Hypsizygus marmoreus</name>
    <name type="common">White beech mushroom</name>
    <name type="synonym">Agaricus marmoreus</name>
    <dbReference type="NCBI Taxonomy" id="39966"/>
    <lineage>
        <taxon>Eukaryota</taxon>
        <taxon>Fungi</taxon>
        <taxon>Dikarya</taxon>
        <taxon>Basidiomycota</taxon>
        <taxon>Agaricomycotina</taxon>
        <taxon>Agaricomycetes</taxon>
        <taxon>Agaricomycetidae</taxon>
        <taxon>Agaricales</taxon>
        <taxon>Tricholomatineae</taxon>
        <taxon>Lyophyllaceae</taxon>
        <taxon>Hypsizygus</taxon>
    </lineage>
</organism>
<evidence type="ECO:0000256" key="1">
    <source>
        <dbReference type="ARBA" id="ARBA00022741"/>
    </source>
</evidence>
<evidence type="ECO:0000256" key="3">
    <source>
        <dbReference type="SAM" id="MobiDB-lite"/>
    </source>
</evidence>
<keyword evidence="6" id="KW-1185">Reference proteome</keyword>
<dbReference type="PANTHER" id="PTHR44329">
    <property type="entry name" value="SERINE/THREONINE-PROTEIN KINASE TNNI3K-RELATED"/>
    <property type="match status" value="1"/>
</dbReference>
<dbReference type="Pfam" id="PF07714">
    <property type="entry name" value="PK_Tyr_Ser-Thr"/>
    <property type="match status" value="1"/>
</dbReference>
<keyword evidence="5" id="KW-0808">Transferase</keyword>
<dbReference type="STRING" id="39966.A0A369K1Q5"/>
<comment type="caution">
    <text evidence="5">The sequence shown here is derived from an EMBL/GenBank/DDBJ whole genome shotgun (WGS) entry which is preliminary data.</text>
</comment>
<dbReference type="AlphaFoldDB" id="A0A369K1Q5"/>
<dbReference type="PANTHER" id="PTHR44329:SF298">
    <property type="entry name" value="MIXED LINEAGE KINASE DOMAIN-LIKE PROTEIN"/>
    <property type="match status" value="1"/>
</dbReference>
<dbReference type="Proteomes" id="UP000076154">
    <property type="component" value="Unassembled WGS sequence"/>
</dbReference>
<dbReference type="InterPro" id="IPR001245">
    <property type="entry name" value="Ser-Thr/Tyr_kinase_cat_dom"/>
</dbReference>
<dbReference type="InParanoid" id="A0A369K1Q5"/>
<dbReference type="GO" id="GO:0005524">
    <property type="term" value="F:ATP binding"/>
    <property type="evidence" value="ECO:0007669"/>
    <property type="project" value="UniProtKB-KW"/>
</dbReference>
<feature type="compositionally biased region" description="Basic and acidic residues" evidence="3">
    <location>
        <begin position="386"/>
        <end position="395"/>
    </location>
</feature>
<accession>A0A369K1Q5</accession>
<feature type="compositionally biased region" description="Pro residues" evidence="3">
    <location>
        <begin position="202"/>
        <end position="216"/>
    </location>
</feature>
<dbReference type="Gene3D" id="1.10.510.10">
    <property type="entry name" value="Transferase(Phosphotransferase) domain 1"/>
    <property type="match status" value="1"/>
</dbReference>
<dbReference type="PROSITE" id="PS00108">
    <property type="entry name" value="PROTEIN_KINASE_ST"/>
    <property type="match status" value="1"/>
</dbReference>
<feature type="region of interest" description="Disordered" evidence="3">
    <location>
        <begin position="126"/>
        <end position="412"/>
    </location>
</feature>
<evidence type="ECO:0000256" key="2">
    <source>
        <dbReference type="ARBA" id="ARBA00022840"/>
    </source>
</evidence>
<gene>
    <name evidence="5" type="primary">STY8_4</name>
    <name evidence="5" type="ORF">Hypma_003830</name>
</gene>
<dbReference type="OrthoDB" id="26722at2759"/>
<name>A0A369K1Q5_HYPMA</name>
<dbReference type="EMBL" id="LUEZ02000015">
    <property type="protein sequence ID" value="RDB27522.1"/>
    <property type="molecule type" value="Genomic_DNA"/>
</dbReference>
<dbReference type="InterPro" id="IPR051681">
    <property type="entry name" value="Ser/Thr_Kinases-Pseudokinases"/>
</dbReference>
<dbReference type="InterPro" id="IPR000719">
    <property type="entry name" value="Prot_kinase_dom"/>
</dbReference>
<proteinExistence type="predicted"/>
<feature type="compositionally biased region" description="Polar residues" evidence="3">
    <location>
        <begin position="145"/>
        <end position="169"/>
    </location>
</feature>
<dbReference type="GO" id="GO:0004674">
    <property type="term" value="F:protein serine/threonine kinase activity"/>
    <property type="evidence" value="ECO:0007669"/>
    <property type="project" value="TreeGrafter"/>
</dbReference>
<dbReference type="InterPro" id="IPR011009">
    <property type="entry name" value="Kinase-like_dom_sf"/>
</dbReference>
<keyword evidence="2" id="KW-0067">ATP-binding</keyword>
<dbReference type="SUPFAM" id="SSF56112">
    <property type="entry name" value="Protein kinase-like (PK-like)"/>
    <property type="match status" value="1"/>
</dbReference>
<evidence type="ECO:0000313" key="6">
    <source>
        <dbReference type="Proteomes" id="UP000076154"/>
    </source>
</evidence>
<feature type="domain" description="Protein kinase" evidence="4">
    <location>
        <begin position="657"/>
        <end position="929"/>
    </location>
</feature>
<keyword evidence="5" id="KW-0418">Kinase</keyword>